<keyword evidence="4" id="KW-1185">Reference proteome</keyword>
<organism evidence="3 4">
    <name type="scientific">Panicum miliaceum</name>
    <name type="common">Proso millet</name>
    <name type="synonym">Broomcorn millet</name>
    <dbReference type="NCBI Taxonomy" id="4540"/>
    <lineage>
        <taxon>Eukaryota</taxon>
        <taxon>Viridiplantae</taxon>
        <taxon>Streptophyta</taxon>
        <taxon>Embryophyta</taxon>
        <taxon>Tracheophyta</taxon>
        <taxon>Spermatophyta</taxon>
        <taxon>Magnoliopsida</taxon>
        <taxon>Liliopsida</taxon>
        <taxon>Poales</taxon>
        <taxon>Poaceae</taxon>
        <taxon>PACMAD clade</taxon>
        <taxon>Panicoideae</taxon>
        <taxon>Panicodae</taxon>
        <taxon>Paniceae</taxon>
        <taxon>Panicinae</taxon>
        <taxon>Panicum</taxon>
        <taxon>Panicum sect. Panicum</taxon>
    </lineage>
</organism>
<accession>A0A3L6QCG3</accession>
<evidence type="ECO:0000259" key="2">
    <source>
        <dbReference type="Pfam" id="PF20241"/>
    </source>
</evidence>
<dbReference type="Proteomes" id="UP000275267">
    <property type="component" value="Unassembled WGS sequence"/>
</dbReference>
<dbReference type="AlphaFoldDB" id="A0A3L6QCG3"/>
<dbReference type="InterPro" id="IPR046533">
    <property type="entry name" value="DUF6598"/>
</dbReference>
<proteinExistence type="predicted"/>
<dbReference type="OrthoDB" id="648858at2759"/>
<name>A0A3L6QCG3_PANMI</name>
<dbReference type="Pfam" id="PF20241">
    <property type="entry name" value="DUF6598"/>
    <property type="match status" value="1"/>
</dbReference>
<feature type="compositionally biased region" description="Basic and acidic residues" evidence="1">
    <location>
        <begin position="23"/>
        <end position="49"/>
    </location>
</feature>
<evidence type="ECO:0000313" key="3">
    <source>
        <dbReference type="EMBL" id="RLM75518.1"/>
    </source>
</evidence>
<evidence type="ECO:0000256" key="1">
    <source>
        <dbReference type="SAM" id="MobiDB-lite"/>
    </source>
</evidence>
<sequence>MATISQVKGDESGKPNRLSSANVKHDTQEQIVKHIGSEEDGRSPTEDHMGKIVVSDKEEDSDDEGYTVNNILAYSRHLDGSIYRAQLEAMALSDPTDCIIHNGTCMEHCPGSMLQFFSLQLAKMPVDGGLVKLYGYMAVRDDVDALLNYIVNFSRDEPIIVEQGSLINLAGPKRGIDIVDFALIEYDMRIKTAEQEKDDLQLIDGATMIGPAGRWNCPFTIRIGGDSGAVDLTLSRLASAVEGTIEVLISEVQSSFNLSLACVTSGLSKEICLFDGAIAESCGLKRSGCCSEGFFDRLEIQIRLTIIQFRPTLLFLQVENPWE</sequence>
<protein>
    <recommendedName>
        <fullName evidence="2">DUF6598 domain-containing protein</fullName>
    </recommendedName>
</protein>
<feature type="domain" description="DUF6598" evidence="2">
    <location>
        <begin position="113"/>
        <end position="282"/>
    </location>
</feature>
<dbReference type="PANTHER" id="PTHR33065:SF95">
    <property type="entry name" value="OS07G0646300 PROTEIN"/>
    <property type="match status" value="1"/>
</dbReference>
<comment type="caution">
    <text evidence="3">The sequence shown here is derived from an EMBL/GenBank/DDBJ whole genome shotgun (WGS) entry which is preliminary data.</text>
</comment>
<dbReference type="PANTHER" id="PTHR33065">
    <property type="entry name" value="OS07G0486400 PROTEIN"/>
    <property type="match status" value="1"/>
</dbReference>
<feature type="region of interest" description="Disordered" evidence="1">
    <location>
        <begin position="1"/>
        <end position="49"/>
    </location>
</feature>
<evidence type="ECO:0000313" key="4">
    <source>
        <dbReference type="Proteomes" id="UP000275267"/>
    </source>
</evidence>
<dbReference type="EMBL" id="PQIB02000013">
    <property type="protein sequence ID" value="RLM75518.1"/>
    <property type="molecule type" value="Genomic_DNA"/>
</dbReference>
<reference evidence="4" key="1">
    <citation type="journal article" date="2019" name="Nat. Commun.">
        <title>The genome of broomcorn millet.</title>
        <authorList>
            <person name="Zou C."/>
            <person name="Miki D."/>
            <person name="Li D."/>
            <person name="Tang Q."/>
            <person name="Xiao L."/>
            <person name="Rajput S."/>
            <person name="Deng P."/>
            <person name="Jia W."/>
            <person name="Huang R."/>
            <person name="Zhang M."/>
            <person name="Sun Y."/>
            <person name="Hu J."/>
            <person name="Fu X."/>
            <person name="Schnable P.S."/>
            <person name="Li F."/>
            <person name="Zhang H."/>
            <person name="Feng B."/>
            <person name="Zhu X."/>
            <person name="Liu R."/>
            <person name="Schnable J.C."/>
            <person name="Zhu J.-K."/>
            <person name="Zhang H."/>
        </authorList>
    </citation>
    <scope>NUCLEOTIDE SEQUENCE [LARGE SCALE GENOMIC DNA]</scope>
</reference>
<dbReference type="STRING" id="4540.A0A3L6QCG3"/>
<gene>
    <name evidence="3" type="ORF">C2845_PM15G09140</name>
</gene>